<evidence type="ECO:0000256" key="1">
    <source>
        <dbReference type="ARBA" id="ARBA00004138"/>
    </source>
</evidence>
<comment type="subcellular location">
    <subcellularLocation>
        <location evidence="1">Cell projection</location>
        <location evidence="1">Cilium</location>
    </subcellularLocation>
</comment>
<protein>
    <recommendedName>
        <fullName evidence="8">Leucine-rich repeat protein</fullName>
    </recommendedName>
</protein>
<dbReference type="PROSITE" id="PS51450">
    <property type="entry name" value="LRR"/>
    <property type="match status" value="1"/>
</dbReference>
<gene>
    <name evidence="6" type="ORF">QR46_1886</name>
</gene>
<dbReference type="SUPFAM" id="SSF52075">
    <property type="entry name" value="Outer arm dynein light chain 1"/>
    <property type="match status" value="1"/>
</dbReference>
<dbReference type="EMBL" id="JXTI01000043">
    <property type="protein sequence ID" value="KWX14125.1"/>
    <property type="molecule type" value="Genomic_DNA"/>
</dbReference>
<evidence type="ECO:0008006" key="8">
    <source>
        <dbReference type="Google" id="ProtNLM"/>
    </source>
</evidence>
<sequence>MPGTLLPAMRLSDVEVKQLSGEFSLPNVTRLSVINRDVDDATVLELCTAVFYLNLSDNKLKSAPFVKKMPSLQILILDGNPITSLEFLGEMTDEGVSVCTAETLSLANCKISSLEELRHLSKMTNLTNVDLTGNPVVSEKEFLRTILSTNEHILTVNHTRVRTTGGLLVDVEGFVNSEKNCVNMADIAIEPVPWLPDSAFDPMEIPEFSSFCGTLEDKLRAKIAEYNAKRKELLEDQMGVKGTG</sequence>
<dbReference type="InterPro" id="IPR025875">
    <property type="entry name" value="Leu-rich_rpt_4"/>
</dbReference>
<evidence type="ECO:0000256" key="5">
    <source>
        <dbReference type="ARBA" id="ARBA00023273"/>
    </source>
</evidence>
<dbReference type="Gene3D" id="3.80.10.10">
    <property type="entry name" value="Ribonuclease Inhibitor"/>
    <property type="match status" value="2"/>
</dbReference>
<name>A0A132NVM3_GIAIN</name>
<evidence type="ECO:0000256" key="3">
    <source>
        <dbReference type="ARBA" id="ARBA00022737"/>
    </source>
</evidence>
<dbReference type="AlphaFoldDB" id="A0A132NVM3"/>
<organism evidence="6 7">
    <name type="scientific">Giardia duodenalis assemblage B</name>
    <dbReference type="NCBI Taxonomy" id="1394984"/>
    <lineage>
        <taxon>Eukaryota</taxon>
        <taxon>Metamonada</taxon>
        <taxon>Diplomonadida</taxon>
        <taxon>Hexamitidae</taxon>
        <taxon>Giardiinae</taxon>
        <taxon>Giardia</taxon>
    </lineage>
</organism>
<keyword evidence="5" id="KW-0966">Cell projection</keyword>
<evidence type="ECO:0000313" key="6">
    <source>
        <dbReference type="EMBL" id="KWX14125.1"/>
    </source>
</evidence>
<proteinExistence type="predicted"/>
<dbReference type="VEuPathDB" id="GiardiaDB:QR46_1886"/>
<dbReference type="InterPro" id="IPR032675">
    <property type="entry name" value="LRR_dom_sf"/>
</dbReference>
<dbReference type="Pfam" id="PF12799">
    <property type="entry name" value="LRR_4"/>
    <property type="match status" value="1"/>
</dbReference>
<dbReference type="PANTHER" id="PTHR45973:SF9">
    <property type="entry name" value="LEUCINE-RICH REPEAT-CONTAINING PROTEIN 46"/>
    <property type="match status" value="1"/>
</dbReference>
<evidence type="ECO:0000256" key="4">
    <source>
        <dbReference type="ARBA" id="ARBA00023069"/>
    </source>
</evidence>
<dbReference type="InterPro" id="IPR001611">
    <property type="entry name" value="Leu-rich_rpt"/>
</dbReference>
<comment type="caution">
    <text evidence="6">The sequence shown here is derived from an EMBL/GenBank/DDBJ whole genome shotgun (WGS) entry which is preliminary data.</text>
</comment>
<dbReference type="Proteomes" id="UP000070089">
    <property type="component" value="Unassembled WGS sequence"/>
</dbReference>
<dbReference type="OrthoDB" id="1517790at2759"/>
<dbReference type="InterPro" id="IPR050576">
    <property type="entry name" value="Cilia_flagella_integrity"/>
</dbReference>
<keyword evidence="2" id="KW-0433">Leucine-rich repeat</keyword>
<evidence type="ECO:0000256" key="2">
    <source>
        <dbReference type="ARBA" id="ARBA00022614"/>
    </source>
</evidence>
<dbReference type="PANTHER" id="PTHR45973">
    <property type="entry name" value="PROTEIN PHOSPHATASE 1 REGULATORY SUBUNIT SDS22-RELATED"/>
    <property type="match status" value="1"/>
</dbReference>
<accession>A0A132NVM3</accession>
<keyword evidence="3" id="KW-0677">Repeat</keyword>
<reference evidence="6 7" key="1">
    <citation type="journal article" date="2015" name="Mol. Biochem. Parasitol.">
        <title>Identification of polymorphic genes for use in assemblage B genotyping assays through comparative genomics of multiple assemblage B Giardia duodenalis isolates.</title>
        <authorList>
            <person name="Wielinga C."/>
            <person name="Thompson R.C."/>
            <person name="Monis P."/>
            <person name="Ryan U."/>
        </authorList>
    </citation>
    <scope>NUCLEOTIDE SEQUENCE [LARGE SCALE GENOMIC DNA]</scope>
    <source>
        <strain evidence="6 7">BAH15c1</strain>
    </source>
</reference>
<evidence type="ECO:0000313" key="7">
    <source>
        <dbReference type="Proteomes" id="UP000070089"/>
    </source>
</evidence>
<keyword evidence="4" id="KW-0969">Cilium</keyword>